<organism evidence="12 13">
    <name type="scientific">Blomia tropicalis</name>
    <name type="common">Mite</name>
    <dbReference type="NCBI Taxonomy" id="40697"/>
    <lineage>
        <taxon>Eukaryota</taxon>
        <taxon>Metazoa</taxon>
        <taxon>Ecdysozoa</taxon>
        <taxon>Arthropoda</taxon>
        <taxon>Chelicerata</taxon>
        <taxon>Arachnida</taxon>
        <taxon>Acari</taxon>
        <taxon>Acariformes</taxon>
        <taxon>Sarcoptiformes</taxon>
        <taxon>Astigmata</taxon>
        <taxon>Glycyphagoidea</taxon>
        <taxon>Echimyopodidae</taxon>
        <taxon>Blomia</taxon>
    </lineage>
</organism>
<dbReference type="CDD" id="cd00112">
    <property type="entry name" value="LDLa"/>
    <property type="match status" value="5"/>
</dbReference>
<feature type="compositionally biased region" description="Polar residues" evidence="10">
    <location>
        <begin position="1"/>
        <end position="23"/>
    </location>
</feature>
<protein>
    <recommendedName>
        <fullName evidence="11">Peptidase S1 domain-containing protein</fullName>
    </recommendedName>
</protein>
<dbReference type="InterPro" id="IPR009003">
    <property type="entry name" value="Peptidase_S1_PA"/>
</dbReference>
<sequence>MSSNQVINETAPNSTHQSTSTNIIDPPVSTMASTTTSSLTMNDLIDKPSSSSSFINSSTIATESTTNIVPTTVKVISNVTNDYDDESSSVLSSTTMATIELPINTRSIGSDDDDDDVVDVDASNSSNVGTVTTIAINTNKTESIATTTNQSIVVVDNSSKSMTLTDNDHNNVETIADGGIHASNGSATSTTSISTSKVLLVDKKESDSSGTNETYITAKPIEVSERTNSNGTIINDEQQHDSSFKSEGNDRLTTTVATFVVDQLLSNITLVSVGKQVHDTPLQHSNDLAIDASSPANSTVVIIEPKTIVEKEDTTFNSSVELNQNNRTGYERNLSHSEVDNSTNQNDLVNGTAKNERLSHSVSLTLLDGSNVQDFCLDTQFRCPEANTTKKLDDSSIICLDNDHLCDGIIDCPLDSFDELNCSETKCQQNYMCGNLNHTDLMAASSAPNGNWTNGTLPNLNETVPIVELTKCIPRRLYCDGIWDCPDGSDEIDCQITKCRPNEIRCRDGSACITGKQACDGVYNCRDHSDEIGCVSKSSCDSSGGLYCEIGLCIERSFRCDGYQDCPNGTDELNCLTAETCASLENKFYCQSGECIDLAKRCDGHQDCLDYSDEDSCIENDSEEIVHLFNAKSGYWSLYCVPDPSNFNSSDADNLCSSMGRSRSMNYSFIEVGKLLGDSTWGSIQMDRSSNIIPWQYSQNITHSKECASNSTIAIQCSKFDCNRIEPIEPIITNHNVTNTTTQGGSIEPNLTPVEAPEPLYVMAKNSSLNSTRCVAYSVALKWLIASGQCIKNFQSLSIKDLLISNSNNSWSMPIQQVRIHPHYSLFRTIRYPDYDMALLETELPLPKSIISTSAICLPSSKLDPEITCFLGDYGSGDTAFEVVETSFCNSSRQFDGSMTTRTICAARTGLPDADSPSPCLPPYLPLLCLTSKSEWYLSGFISYQRGCESIGSEFPSFLGYYKHPTIFSNLFAMREFVEHTLGIGTYHKERPKLKTTSISIVNQSIDRNSTLINAVSPSTITSELSITVTPPPINNLRAVYLRKDELEKEIGPIESAIRNKTFEDVNRWQKSLNLSPNETVKILYRNETPFIEPIQNVTLTPIQPEVTTQIQLLPESQLPVKEVVNDQQYDNATIPINNSTVDMLKEVIIESSNKTETLSVDVNIAEPTTATTISTNSTQYNSTISSIGSN</sequence>
<comment type="caution">
    <text evidence="12">The sequence shown here is derived from an EMBL/GenBank/DDBJ whole genome shotgun (WGS) entry which is preliminary data.</text>
</comment>
<dbReference type="Gene3D" id="2.40.10.10">
    <property type="entry name" value="Trypsin-like serine proteases"/>
    <property type="match status" value="2"/>
</dbReference>
<proteinExistence type="predicted"/>
<keyword evidence="2" id="KW-0812">Transmembrane</keyword>
<dbReference type="PRINTS" id="PR00261">
    <property type="entry name" value="LDLRECEPTOR"/>
</dbReference>
<name>A0A9Q0RQR8_BLOTA</name>
<feature type="domain" description="Peptidase S1" evidence="11">
    <location>
        <begin position="742"/>
        <end position="983"/>
    </location>
</feature>
<dbReference type="GO" id="GO:0005041">
    <property type="term" value="F:low-density lipoprotein particle receptor activity"/>
    <property type="evidence" value="ECO:0007669"/>
    <property type="project" value="TreeGrafter"/>
</dbReference>
<dbReference type="GO" id="GO:0043235">
    <property type="term" value="C:receptor complex"/>
    <property type="evidence" value="ECO:0007669"/>
    <property type="project" value="TreeGrafter"/>
</dbReference>
<evidence type="ECO:0000256" key="6">
    <source>
        <dbReference type="ARBA" id="ARBA00023157"/>
    </source>
</evidence>
<dbReference type="SMART" id="SM00192">
    <property type="entry name" value="LDLa"/>
    <property type="match status" value="5"/>
</dbReference>
<evidence type="ECO:0000256" key="9">
    <source>
        <dbReference type="PROSITE-ProRule" id="PRU00124"/>
    </source>
</evidence>
<dbReference type="InterPro" id="IPR051221">
    <property type="entry name" value="LDLR-related"/>
</dbReference>
<feature type="disulfide bond" evidence="9">
    <location>
        <begin position="519"/>
        <end position="534"/>
    </location>
</feature>
<evidence type="ECO:0000256" key="8">
    <source>
        <dbReference type="ARBA" id="ARBA00023180"/>
    </source>
</evidence>
<keyword evidence="13" id="KW-1185">Reference proteome</keyword>
<evidence type="ECO:0000256" key="2">
    <source>
        <dbReference type="ARBA" id="ARBA00022692"/>
    </source>
</evidence>
<comment type="caution">
    <text evidence="9">Lacks conserved residue(s) required for the propagation of feature annotation.</text>
</comment>
<dbReference type="Proteomes" id="UP001142055">
    <property type="component" value="Chromosome 1"/>
</dbReference>
<dbReference type="Gene3D" id="4.10.400.10">
    <property type="entry name" value="Low-density Lipoprotein Receptor"/>
    <property type="match status" value="3"/>
</dbReference>
<keyword evidence="5" id="KW-0472">Membrane</keyword>
<evidence type="ECO:0000313" key="12">
    <source>
        <dbReference type="EMBL" id="KAJ6223104.1"/>
    </source>
</evidence>
<dbReference type="GO" id="GO:0006508">
    <property type="term" value="P:proteolysis"/>
    <property type="evidence" value="ECO:0007669"/>
    <property type="project" value="InterPro"/>
</dbReference>
<dbReference type="Gene3D" id="4.10.1220.10">
    <property type="entry name" value="EGF-type module"/>
    <property type="match status" value="2"/>
</dbReference>
<dbReference type="GO" id="GO:0005886">
    <property type="term" value="C:plasma membrane"/>
    <property type="evidence" value="ECO:0007669"/>
    <property type="project" value="TreeGrafter"/>
</dbReference>
<keyword evidence="3" id="KW-0677">Repeat</keyword>
<evidence type="ECO:0000256" key="7">
    <source>
        <dbReference type="ARBA" id="ARBA00023170"/>
    </source>
</evidence>
<feature type="region of interest" description="Disordered" evidence="10">
    <location>
        <begin position="1"/>
        <end position="29"/>
    </location>
</feature>
<keyword evidence="6 9" id="KW-1015">Disulfide bond</keyword>
<dbReference type="PROSITE" id="PS50240">
    <property type="entry name" value="TRYPSIN_DOM"/>
    <property type="match status" value="1"/>
</dbReference>
<dbReference type="InterPro" id="IPR001254">
    <property type="entry name" value="Trypsin_dom"/>
</dbReference>
<keyword evidence="7" id="KW-0675">Receptor</keyword>
<feature type="disulfide bond" evidence="9">
    <location>
        <begin position="602"/>
        <end position="617"/>
    </location>
</feature>
<dbReference type="PROSITE" id="PS50068">
    <property type="entry name" value="LDLRA_2"/>
    <property type="match status" value="4"/>
</dbReference>
<feature type="disulfide bond" evidence="9">
    <location>
        <begin position="479"/>
        <end position="494"/>
    </location>
</feature>
<dbReference type="GO" id="GO:0004252">
    <property type="term" value="F:serine-type endopeptidase activity"/>
    <property type="evidence" value="ECO:0007669"/>
    <property type="project" value="InterPro"/>
</dbReference>
<keyword evidence="4" id="KW-1133">Transmembrane helix</keyword>
<feature type="disulfide bond" evidence="9">
    <location>
        <begin position="590"/>
        <end position="608"/>
    </location>
</feature>
<reference evidence="12" key="1">
    <citation type="submission" date="2022-12" db="EMBL/GenBank/DDBJ databases">
        <title>Genome assemblies of Blomia tropicalis.</title>
        <authorList>
            <person name="Cui Y."/>
        </authorList>
    </citation>
    <scope>NUCLEOTIDE SEQUENCE</scope>
    <source>
        <tissue evidence="12">Adult mites</tissue>
    </source>
</reference>
<dbReference type="InterPro" id="IPR043504">
    <property type="entry name" value="Peptidase_S1_PA_chymotrypsin"/>
</dbReference>
<evidence type="ECO:0000256" key="5">
    <source>
        <dbReference type="ARBA" id="ARBA00023136"/>
    </source>
</evidence>
<dbReference type="InterPro" id="IPR023415">
    <property type="entry name" value="LDLR_class-A_CS"/>
</dbReference>
<dbReference type="SUPFAM" id="SSF50494">
    <property type="entry name" value="Trypsin-like serine proteases"/>
    <property type="match status" value="1"/>
</dbReference>
<accession>A0A9Q0RQR8</accession>
<evidence type="ECO:0000313" key="13">
    <source>
        <dbReference type="Proteomes" id="UP001142055"/>
    </source>
</evidence>
<dbReference type="InterPro" id="IPR002172">
    <property type="entry name" value="LDrepeatLR_classA_rpt"/>
</dbReference>
<dbReference type="PROSITE" id="PS01209">
    <property type="entry name" value="LDLRA_1"/>
    <property type="match status" value="1"/>
</dbReference>
<gene>
    <name evidence="12" type="ORF">RDWZM_001649</name>
</gene>
<evidence type="ECO:0000256" key="3">
    <source>
        <dbReference type="ARBA" id="ARBA00022737"/>
    </source>
</evidence>
<keyword evidence="8" id="KW-0325">Glycoprotein</keyword>
<dbReference type="SUPFAM" id="SSF57424">
    <property type="entry name" value="LDL receptor-like module"/>
    <property type="match status" value="4"/>
</dbReference>
<feature type="disulfide bond" evidence="9">
    <location>
        <begin position="560"/>
        <end position="575"/>
    </location>
</feature>
<evidence type="ECO:0000259" key="11">
    <source>
        <dbReference type="PROSITE" id="PS50240"/>
    </source>
</evidence>
<dbReference type="PANTHER" id="PTHR22722">
    <property type="entry name" value="LOW-DENSITY LIPOPROTEIN RECEPTOR-RELATED PROTEIN 2-RELATED"/>
    <property type="match status" value="1"/>
</dbReference>
<evidence type="ECO:0000256" key="4">
    <source>
        <dbReference type="ARBA" id="ARBA00022989"/>
    </source>
</evidence>
<dbReference type="InterPro" id="IPR036055">
    <property type="entry name" value="LDL_receptor-like_sf"/>
</dbReference>
<dbReference type="PANTHER" id="PTHR22722:SF5">
    <property type="entry name" value="LOW-DENSITY LIPOPROTEIN RECEPTOR-RELATED PROTEIN 1B"/>
    <property type="match status" value="1"/>
</dbReference>
<evidence type="ECO:0000256" key="10">
    <source>
        <dbReference type="SAM" id="MobiDB-lite"/>
    </source>
</evidence>
<dbReference type="AlphaFoldDB" id="A0A9Q0RQR8"/>
<feature type="disulfide bond" evidence="9">
    <location>
        <begin position="548"/>
        <end position="566"/>
    </location>
</feature>
<dbReference type="Pfam" id="PF00057">
    <property type="entry name" value="Ldl_recept_a"/>
    <property type="match status" value="4"/>
</dbReference>
<evidence type="ECO:0000256" key="1">
    <source>
        <dbReference type="ARBA" id="ARBA00004167"/>
    </source>
</evidence>
<dbReference type="EMBL" id="JAPWDV010000001">
    <property type="protein sequence ID" value="KAJ6223104.1"/>
    <property type="molecule type" value="Genomic_DNA"/>
</dbReference>
<comment type="subcellular location">
    <subcellularLocation>
        <location evidence="1">Membrane</location>
        <topology evidence="1">Single-pass membrane protein</topology>
    </subcellularLocation>
</comment>